<dbReference type="RefSeq" id="WP_261614898.1">
    <property type="nucleotide sequence ID" value="NZ_JALIDZ010000002.1"/>
</dbReference>
<protein>
    <submittedName>
        <fullName evidence="1">DUF1326 domain-containing protein</fullName>
    </submittedName>
</protein>
<dbReference type="AlphaFoldDB" id="A0AAW5QWE5"/>
<dbReference type="Pfam" id="PF07040">
    <property type="entry name" value="DUF1326"/>
    <property type="match status" value="1"/>
</dbReference>
<organism evidence="1 2">
    <name type="scientific">Microbaculum marinisediminis</name>
    <dbReference type="NCBI Taxonomy" id="2931392"/>
    <lineage>
        <taxon>Bacteria</taxon>
        <taxon>Pseudomonadati</taxon>
        <taxon>Pseudomonadota</taxon>
        <taxon>Alphaproteobacteria</taxon>
        <taxon>Hyphomicrobiales</taxon>
        <taxon>Tepidamorphaceae</taxon>
        <taxon>Microbaculum</taxon>
    </lineage>
</organism>
<evidence type="ECO:0000313" key="2">
    <source>
        <dbReference type="Proteomes" id="UP001320898"/>
    </source>
</evidence>
<sequence>MAAWKIEGEYMETCNCAFICPCIGTNMEAVPSEGECKAAFAMRIDKGHMGDVPLDGVSFIVLLHSPGAMAEGNMKVGLIVDEKATDQQVEAIGQIASGAAGGPMAVLAPLVGEFAGVDRRPIVFEMDGMTRAVKAGDLIDQAIVGIPSLAEDGAPIYLDNTAHPANSKLALAKATRSHFDAFGITWDASGATPRNGHFAPFAWAA</sequence>
<proteinExistence type="predicted"/>
<accession>A0AAW5QWE5</accession>
<keyword evidence="2" id="KW-1185">Reference proteome</keyword>
<reference evidence="1 2" key="1">
    <citation type="submission" date="2022-04" db="EMBL/GenBank/DDBJ databases">
        <authorList>
            <person name="Ye Y.-Q."/>
            <person name="Du Z.-J."/>
        </authorList>
    </citation>
    <scope>NUCLEOTIDE SEQUENCE [LARGE SCALE GENOMIC DNA]</scope>
    <source>
        <strain evidence="1 2">A6E488</strain>
    </source>
</reference>
<gene>
    <name evidence="1" type="ORF">MUB46_05615</name>
</gene>
<name>A0AAW5QWE5_9HYPH</name>
<evidence type="ECO:0000313" key="1">
    <source>
        <dbReference type="EMBL" id="MCT8971335.1"/>
    </source>
</evidence>
<comment type="caution">
    <text evidence="1">The sequence shown here is derived from an EMBL/GenBank/DDBJ whole genome shotgun (WGS) entry which is preliminary data.</text>
</comment>
<dbReference type="InterPro" id="IPR009758">
    <property type="entry name" value="DUF1326"/>
</dbReference>
<dbReference type="EMBL" id="JALIDZ010000002">
    <property type="protein sequence ID" value="MCT8971335.1"/>
    <property type="molecule type" value="Genomic_DNA"/>
</dbReference>
<dbReference type="Proteomes" id="UP001320898">
    <property type="component" value="Unassembled WGS sequence"/>
</dbReference>